<comment type="caution">
    <text evidence="2">The sequence shown here is derived from an EMBL/GenBank/DDBJ whole genome shotgun (WGS) entry which is preliminary data.</text>
</comment>
<reference evidence="2" key="1">
    <citation type="journal article" date="2015" name="Nature">
        <title>Complex archaea that bridge the gap between prokaryotes and eukaryotes.</title>
        <authorList>
            <person name="Spang A."/>
            <person name="Saw J.H."/>
            <person name="Jorgensen S.L."/>
            <person name="Zaremba-Niedzwiedzka K."/>
            <person name="Martijn J."/>
            <person name="Lind A.E."/>
            <person name="van Eijk R."/>
            <person name="Schleper C."/>
            <person name="Guy L."/>
            <person name="Ettema T.J."/>
        </authorList>
    </citation>
    <scope>NUCLEOTIDE SEQUENCE</scope>
</reference>
<dbReference type="AlphaFoldDB" id="A0A0F9K666"/>
<gene>
    <name evidence="2" type="ORF">LCGC14_1367800</name>
</gene>
<sequence>MDESKEWAEWREYVLRELKRLGECIIELDKSVRKLIIAVAKLQVKAGVWGLIGGAIPSTIAAIYILLKLTK</sequence>
<organism evidence="2">
    <name type="scientific">marine sediment metagenome</name>
    <dbReference type="NCBI Taxonomy" id="412755"/>
    <lineage>
        <taxon>unclassified sequences</taxon>
        <taxon>metagenomes</taxon>
        <taxon>ecological metagenomes</taxon>
    </lineage>
</organism>
<evidence type="ECO:0000256" key="1">
    <source>
        <dbReference type="SAM" id="Phobius"/>
    </source>
</evidence>
<proteinExistence type="predicted"/>
<keyword evidence="1" id="KW-0472">Membrane</keyword>
<keyword evidence="1" id="KW-0812">Transmembrane</keyword>
<dbReference type="EMBL" id="LAZR01008611">
    <property type="protein sequence ID" value="KKM77649.1"/>
    <property type="molecule type" value="Genomic_DNA"/>
</dbReference>
<protein>
    <submittedName>
        <fullName evidence="2">Uncharacterized protein</fullName>
    </submittedName>
</protein>
<accession>A0A0F9K666</accession>
<keyword evidence="1" id="KW-1133">Transmembrane helix</keyword>
<feature type="transmembrane region" description="Helical" evidence="1">
    <location>
        <begin position="48"/>
        <end position="67"/>
    </location>
</feature>
<name>A0A0F9K666_9ZZZZ</name>
<evidence type="ECO:0000313" key="2">
    <source>
        <dbReference type="EMBL" id="KKM77649.1"/>
    </source>
</evidence>